<dbReference type="InParanoid" id="A0A0M8K864"/>
<dbReference type="RefSeq" id="WP_054493585.1">
    <property type="nucleotide sequence ID" value="NZ_BBZA01000194.1"/>
</dbReference>
<proteinExistence type="predicted"/>
<keyword evidence="3" id="KW-1185">Reference proteome</keyword>
<gene>
    <name evidence="1" type="ORF">ARMA_2216</name>
    <name evidence="2" type="ORF">SE16_00535</name>
</gene>
<protein>
    <submittedName>
        <fullName evidence="1">Uncharacterized protein</fullName>
    </submittedName>
</protein>
<evidence type="ECO:0000313" key="2">
    <source>
        <dbReference type="EMBL" id="KPL89072.1"/>
    </source>
</evidence>
<dbReference type="AlphaFoldDB" id="A0A0M8K864"/>
<reference evidence="1 3" key="1">
    <citation type="journal article" date="2015" name="Genome Announc.">
        <title>Draft Genome Sequence of a Heterotrophic Facultative Anaerobic Thermophilic Bacterium, Ardenticatena maritima Strain 110ST.</title>
        <authorList>
            <person name="Kawaichi S."/>
            <person name="Yoshida T."/>
            <person name="Sako Y."/>
            <person name="Nakamura R."/>
        </authorList>
    </citation>
    <scope>NUCLEOTIDE SEQUENCE [LARGE SCALE GENOMIC DNA]</scope>
    <source>
        <strain evidence="1 3">110S</strain>
    </source>
</reference>
<accession>A0A0M8K864</accession>
<dbReference type="Proteomes" id="UP000037784">
    <property type="component" value="Unassembled WGS sequence"/>
</dbReference>
<reference evidence="2 4" key="2">
    <citation type="submission" date="2015-07" db="EMBL/GenBank/DDBJ databases">
        <title>Whole genome sequence of Ardenticatena maritima DSM 23922.</title>
        <authorList>
            <person name="Hemp J."/>
            <person name="Ward L.M."/>
            <person name="Pace L.A."/>
            <person name="Fischer W.W."/>
        </authorList>
    </citation>
    <scope>NUCLEOTIDE SEQUENCE [LARGE SCALE GENOMIC DNA]</scope>
    <source>
        <strain evidence="2 4">110S</strain>
    </source>
</reference>
<comment type="caution">
    <text evidence="1">The sequence shown here is derived from an EMBL/GenBank/DDBJ whole genome shotgun (WGS) entry which is preliminary data.</text>
</comment>
<dbReference type="STRING" id="872965.SE16_00535"/>
<evidence type="ECO:0000313" key="1">
    <source>
        <dbReference type="EMBL" id="GAP63793.1"/>
    </source>
</evidence>
<dbReference type="EMBL" id="LGKN01000003">
    <property type="protein sequence ID" value="KPL89072.1"/>
    <property type="molecule type" value="Genomic_DNA"/>
</dbReference>
<evidence type="ECO:0000313" key="3">
    <source>
        <dbReference type="Proteomes" id="UP000037784"/>
    </source>
</evidence>
<dbReference type="EMBL" id="BBZA01000194">
    <property type="protein sequence ID" value="GAP63793.1"/>
    <property type="molecule type" value="Genomic_DNA"/>
</dbReference>
<name>A0A0M8K864_9CHLR</name>
<evidence type="ECO:0000313" key="4">
    <source>
        <dbReference type="Proteomes" id="UP000050502"/>
    </source>
</evidence>
<reference evidence="3" key="3">
    <citation type="submission" date="2015-08" db="EMBL/GenBank/DDBJ databases">
        <title>Draft Genome Sequence of a Heterotrophic Facultative Anaerobic Bacterium Ardenticatena maritima Strain 110S.</title>
        <authorList>
            <person name="Kawaichi S."/>
            <person name="Yoshida T."/>
            <person name="Sako Y."/>
            <person name="Nakamura R."/>
        </authorList>
    </citation>
    <scope>NUCLEOTIDE SEQUENCE [LARGE SCALE GENOMIC DNA]</scope>
    <source>
        <strain evidence="3">110S</strain>
    </source>
</reference>
<organism evidence="1 3">
    <name type="scientific">Ardenticatena maritima</name>
    <dbReference type="NCBI Taxonomy" id="872965"/>
    <lineage>
        <taxon>Bacteria</taxon>
        <taxon>Bacillati</taxon>
        <taxon>Chloroflexota</taxon>
        <taxon>Ardenticatenia</taxon>
        <taxon>Ardenticatenales</taxon>
        <taxon>Ardenticatenaceae</taxon>
        <taxon>Ardenticatena</taxon>
    </lineage>
</organism>
<sequence length="131" mass="14572">MPIETRPLTTGEQLRRLARRLLGQPDLHWVVLPSYELPGLAVVGGVLVQNLGNVPAHNVKIDLSFPRGAQDIMREVQVHSDDEYIVRGGGEGRSFTTLRLRTLRPGGTVVVYYSSHAPLQPVVRVSHYEPE</sequence>
<dbReference type="Proteomes" id="UP000050502">
    <property type="component" value="Unassembled WGS sequence"/>
</dbReference>